<proteinExistence type="predicted"/>
<dbReference type="RefSeq" id="WP_169681333.1">
    <property type="nucleotide sequence ID" value="NZ_JABBNU010000006.1"/>
</dbReference>
<accession>A0A848J723</accession>
<keyword evidence="2" id="KW-1185">Reference proteome</keyword>
<comment type="caution">
    <text evidence="1">The sequence shown here is derived from an EMBL/GenBank/DDBJ whole genome shotgun (WGS) entry which is preliminary data.</text>
</comment>
<evidence type="ECO:0000313" key="2">
    <source>
        <dbReference type="Proteomes" id="UP000559010"/>
    </source>
</evidence>
<reference evidence="1 2" key="1">
    <citation type="submission" date="2020-04" db="EMBL/GenBank/DDBJ databases">
        <title>Flammeovirgaceae bacterium KN852 isolated from deep sea.</title>
        <authorList>
            <person name="Zhang D.-C."/>
        </authorList>
    </citation>
    <scope>NUCLEOTIDE SEQUENCE [LARGE SCALE GENOMIC DNA]</scope>
    <source>
        <strain evidence="1 2">KN852</strain>
    </source>
</reference>
<protein>
    <submittedName>
        <fullName evidence="1">Uncharacterized protein</fullName>
    </submittedName>
</protein>
<name>A0A848J723_9BACT</name>
<dbReference type="AlphaFoldDB" id="A0A848J723"/>
<dbReference type="EMBL" id="JABBNU010000006">
    <property type="protein sequence ID" value="NMM48912.1"/>
    <property type="molecule type" value="Genomic_DNA"/>
</dbReference>
<gene>
    <name evidence="1" type="ORF">HH304_10920</name>
</gene>
<evidence type="ECO:0000313" key="1">
    <source>
        <dbReference type="EMBL" id="NMM48912.1"/>
    </source>
</evidence>
<dbReference type="Proteomes" id="UP000559010">
    <property type="component" value="Unassembled WGS sequence"/>
</dbReference>
<organism evidence="1 2">
    <name type="scientific">Marinigracilibium pacificum</name>
    <dbReference type="NCBI Taxonomy" id="2729599"/>
    <lineage>
        <taxon>Bacteria</taxon>
        <taxon>Pseudomonadati</taxon>
        <taxon>Bacteroidota</taxon>
        <taxon>Cytophagia</taxon>
        <taxon>Cytophagales</taxon>
        <taxon>Flammeovirgaceae</taxon>
        <taxon>Marinigracilibium</taxon>
    </lineage>
</organism>
<sequence length="158" mass="18034">MNFYKNIIFNIILLFQLGCSFNNSEYVDVKYDLSNQIYCEILVNLGIDSNNHLNTHLIIDEYLNDSTFLATINQNSFTPNDNSNVSKTLVCNGSKLYTYSSLKDMGFWVPDTYSKQLLIRYNQGIVKLSVLDSTSTIIDKSAGIEMDTSEYLKADDFE</sequence>